<dbReference type="EMBL" id="CP000153">
    <property type="protein sequence ID" value="ABB43429.1"/>
    <property type="molecule type" value="Genomic_DNA"/>
</dbReference>
<dbReference type="HOGENOM" id="CLU_079283_5_1_7"/>
<dbReference type="KEGG" id="tdn:Suden_0148"/>
<reference evidence="2 3" key="1">
    <citation type="journal article" date="2008" name="Appl. Environ. Microbiol.">
        <title>Genome of the epsilonproteobacterial chemolithoautotroph Sulfurimonas denitrificans.</title>
        <authorList>
            <person name="Sievert S.M."/>
            <person name="Scott K.M."/>
            <person name="Klotz M.G."/>
            <person name="Chain P.S.G."/>
            <person name="Hauser L.J."/>
            <person name="Hemp J."/>
            <person name="Huegler M."/>
            <person name="Land M."/>
            <person name="Lapidus A."/>
            <person name="Larimer F.W."/>
            <person name="Lucas S."/>
            <person name="Malfatti S.A."/>
            <person name="Meyer F."/>
            <person name="Paulsen I.T."/>
            <person name="Ren Q."/>
            <person name="Simon J."/>
            <person name="Bailey K."/>
            <person name="Diaz E."/>
            <person name="Fitzpatrick K.A."/>
            <person name="Glover B."/>
            <person name="Gwatney N."/>
            <person name="Korajkic A."/>
            <person name="Long A."/>
            <person name="Mobberley J.M."/>
            <person name="Pantry S.N."/>
            <person name="Pazder G."/>
            <person name="Peterson S."/>
            <person name="Quintanilla J.D."/>
            <person name="Sprinkle R."/>
            <person name="Stephens J."/>
            <person name="Thomas P."/>
            <person name="Vaughn R."/>
            <person name="Weber M.J."/>
            <person name="Wooten L.L."/>
        </authorList>
    </citation>
    <scope>NUCLEOTIDE SEQUENCE [LARGE SCALE GENOMIC DNA]</scope>
    <source>
        <strain evidence="3">ATCC 33889 / DSM 1251</strain>
    </source>
</reference>
<dbReference type="InterPro" id="IPR002871">
    <property type="entry name" value="NIF_FeS_clus_asmbl_NifU_N"/>
</dbReference>
<evidence type="ECO:0000259" key="1">
    <source>
        <dbReference type="Pfam" id="PF01592"/>
    </source>
</evidence>
<feature type="domain" description="NIF system FeS cluster assembly NifU N-terminal" evidence="1">
    <location>
        <begin position="9"/>
        <end position="111"/>
    </location>
</feature>
<dbReference type="SUPFAM" id="SSF82649">
    <property type="entry name" value="SufE/NifU"/>
    <property type="match status" value="1"/>
</dbReference>
<organism evidence="2 3">
    <name type="scientific">Sulfurimonas denitrificans (strain ATCC 33889 / DSM 1251)</name>
    <name type="common">Thiomicrospira denitrificans (strain ATCC 33889 / DSM 1251)</name>
    <dbReference type="NCBI Taxonomy" id="326298"/>
    <lineage>
        <taxon>Bacteria</taxon>
        <taxon>Pseudomonadati</taxon>
        <taxon>Campylobacterota</taxon>
        <taxon>Epsilonproteobacteria</taxon>
        <taxon>Campylobacterales</taxon>
        <taxon>Sulfurimonadaceae</taxon>
        <taxon>Sulfurimonas</taxon>
    </lineage>
</organism>
<evidence type="ECO:0000313" key="3">
    <source>
        <dbReference type="Proteomes" id="UP000002714"/>
    </source>
</evidence>
<name>Q30UA2_SULDN</name>
<gene>
    <name evidence="2" type="ordered locus">Suden_0148</name>
</gene>
<dbReference type="GO" id="GO:0051536">
    <property type="term" value="F:iron-sulfur cluster binding"/>
    <property type="evidence" value="ECO:0007669"/>
    <property type="project" value="InterPro"/>
</dbReference>
<keyword evidence="3" id="KW-1185">Reference proteome</keyword>
<dbReference type="AlphaFoldDB" id="Q30UA2"/>
<dbReference type="STRING" id="326298.Suden_0148"/>
<dbReference type="Proteomes" id="UP000002714">
    <property type="component" value="Chromosome"/>
</dbReference>
<dbReference type="eggNOG" id="COG0822">
    <property type="taxonomic scope" value="Bacteria"/>
</dbReference>
<accession>Q30UA2</accession>
<dbReference type="OrthoDB" id="9808097at2"/>
<dbReference type="GO" id="GO:0016226">
    <property type="term" value="P:iron-sulfur cluster assembly"/>
    <property type="evidence" value="ECO:0007669"/>
    <property type="project" value="InterPro"/>
</dbReference>
<dbReference type="GO" id="GO:0005506">
    <property type="term" value="F:iron ion binding"/>
    <property type="evidence" value="ECO:0007669"/>
    <property type="project" value="InterPro"/>
</dbReference>
<protein>
    <recommendedName>
        <fullName evidence="1">NIF system FeS cluster assembly NifU N-terminal domain-containing protein</fullName>
    </recommendedName>
</protein>
<proteinExistence type="predicted"/>
<sequence length="181" mass="20338">MVEDKELQAEIGKHLMQPENYGKLEDASCIGVGIDHSRKSYVIMYIKRDETTILDVMFGTNGTQDTTTLGSIFTDMIKGESIESAQEIADTLNKELQESYASIPAPKVDLSKPEGEQVERVSTEHQDSANMVLTAFNAAMRHFERKEGGIEEEQYEMSIVKTCPYSTTECHFVTKEKSKEV</sequence>
<dbReference type="RefSeq" id="WP_011371784.1">
    <property type="nucleotide sequence ID" value="NC_007575.1"/>
</dbReference>
<evidence type="ECO:0000313" key="2">
    <source>
        <dbReference type="EMBL" id="ABB43429.1"/>
    </source>
</evidence>
<dbReference type="Gene3D" id="3.90.1010.10">
    <property type="match status" value="1"/>
</dbReference>
<dbReference type="Pfam" id="PF01592">
    <property type="entry name" value="NifU_N"/>
    <property type="match status" value="1"/>
</dbReference>